<dbReference type="PANTHER" id="PTHR19136:SF81">
    <property type="entry name" value="MOLYBDENUM COFACTOR GUANYLYLTRANSFERASE"/>
    <property type="match status" value="1"/>
</dbReference>
<feature type="binding site" evidence="8">
    <location>
        <position position="21"/>
    </location>
    <ligand>
        <name>GTP</name>
        <dbReference type="ChEBI" id="CHEBI:37565"/>
    </ligand>
</feature>
<sequence length="203" mass="22998">MNKLAAAILCGGQSRRMGSSKAWLSFGDETCLQRAIRIASSSIVQKIYVVAAPEQDLPTLSPNVTILRDERAFEGPLRGLFTSLRTLSHDFDRLFLCGCDTPFLKPQLIDFLADKSKEQAVIVPRIEGRLQPLHGRYDKSVLPILEESLKLGQLRMTDFLAQVELDIVEENEIRRFDPLLRGFMNLNSREEYETALKLMGEEK</sequence>
<dbReference type="Pfam" id="PF12804">
    <property type="entry name" value="NTP_transf_3"/>
    <property type="match status" value="1"/>
</dbReference>
<comment type="subcellular location">
    <subcellularLocation>
        <location evidence="8">Cytoplasm</location>
    </subcellularLocation>
</comment>
<dbReference type="Gene3D" id="3.90.550.10">
    <property type="entry name" value="Spore Coat Polysaccharide Biosynthesis Protein SpsA, Chain A"/>
    <property type="match status" value="1"/>
</dbReference>
<reference evidence="10" key="1">
    <citation type="submission" date="2021-05" db="EMBL/GenBank/DDBJ databases">
        <title>Complete genome sequence of the cellulolytic planctomycete Telmatocola sphagniphila SP2T and characterization of the first cellulase from planctomycetes.</title>
        <authorList>
            <person name="Rakitin A.L."/>
            <person name="Beletsky A.V."/>
            <person name="Naumoff D.G."/>
            <person name="Kulichevskaya I.S."/>
            <person name="Mardanov A.V."/>
            <person name="Ravin N.V."/>
            <person name="Dedysh S.N."/>
        </authorList>
    </citation>
    <scope>NUCLEOTIDE SEQUENCE</scope>
    <source>
        <strain evidence="10">SP2T</strain>
    </source>
</reference>
<dbReference type="InterPro" id="IPR025877">
    <property type="entry name" value="MobA-like_NTP_Trfase"/>
</dbReference>
<name>A0A8E6B8S1_9BACT</name>
<dbReference type="InterPro" id="IPR029044">
    <property type="entry name" value="Nucleotide-diphossugar_trans"/>
</dbReference>
<dbReference type="Proteomes" id="UP000676194">
    <property type="component" value="Chromosome"/>
</dbReference>
<feature type="binding site" evidence="8">
    <location>
        <begin position="9"/>
        <end position="11"/>
    </location>
    <ligand>
        <name>GTP</name>
        <dbReference type="ChEBI" id="CHEBI:37565"/>
    </ligand>
</feature>
<gene>
    <name evidence="8" type="primary">mobA</name>
    <name evidence="10" type="ORF">KIH39_05500</name>
</gene>
<dbReference type="EMBL" id="CP074694">
    <property type="protein sequence ID" value="QVL33369.1"/>
    <property type="molecule type" value="Genomic_DNA"/>
</dbReference>
<keyword evidence="5 8" id="KW-0460">Magnesium</keyword>
<dbReference type="GO" id="GO:0046872">
    <property type="term" value="F:metal ion binding"/>
    <property type="evidence" value="ECO:0007669"/>
    <property type="project" value="UniProtKB-KW"/>
</dbReference>
<dbReference type="InterPro" id="IPR013482">
    <property type="entry name" value="Molybde_CF_guanTrfase"/>
</dbReference>
<evidence type="ECO:0000256" key="6">
    <source>
        <dbReference type="ARBA" id="ARBA00023134"/>
    </source>
</evidence>
<feature type="binding site" evidence="8">
    <location>
        <position position="100"/>
    </location>
    <ligand>
        <name>Mg(2+)</name>
        <dbReference type="ChEBI" id="CHEBI:18420"/>
    </ligand>
</feature>
<dbReference type="GO" id="GO:0061603">
    <property type="term" value="F:molybdenum cofactor guanylyltransferase activity"/>
    <property type="evidence" value="ECO:0007669"/>
    <property type="project" value="UniProtKB-EC"/>
</dbReference>
<feature type="binding site" evidence="8">
    <location>
        <position position="69"/>
    </location>
    <ligand>
        <name>GTP</name>
        <dbReference type="ChEBI" id="CHEBI:37565"/>
    </ligand>
</feature>
<keyword evidence="2 8" id="KW-0808">Transferase</keyword>
<dbReference type="CDD" id="cd02503">
    <property type="entry name" value="MobA"/>
    <property type="match status" value="1"/>
</dbReference>
<keyword evidence="4 8" id="KW-0547">Nucleotide-binding</keyword>
<feature type="binding site" evidence="8">
    <location>
        <position position="100"/>
    </location>
    <ligand>
        <name>GTP</name>
        <dbReference type="ChEBI" id="CHEBI:37565"/>
    </ligand>
</feature>
<comment type="function">
    <text evidence="8">Transfers a GMP moiety from GTP to Mo-molybdopterin (Mo-MPT) cofactor (Moco or molybdenum cofactor) to form Mo-molybdopterin guanine dinucleotide (Mo-MGD) cofactor.</text>
</comment>
<evidence type="ECO:0000256" key="7">
    <source>
        <dbReference type="ARBA" id="ARBA00023150"/>
    </source>
</evidence>
<comment type="domain">
    <text evidence="8">The N-terminal domain determines nucleotide recognition and specific binding, while the C-terminal domain determines the specific binding to the target protein.</text>
</comment>
<evidence type="ECO:0000256" key="8">
    <source>
        <dbReference type="HAMAP-Rule" id="MF_00316"/>
    </source>
</evidence>
<comment type="cofactor">
    <cofactor evidence="8">
        <name>Mg(2+)</name>
        <dbReference type="ChEBI" id="CHEBI:18420"/>
    </cofactor>
</comment>
<feature type="domain" description="MobA-like NTP transferase" evidence="9">
    <location>
        <begin position="6"/>
        <end position="161"/>
    </location>
</feature>
<evidence type="ECO:0000256" key="4">
    <source>
        <dbReference type="ARBA" id="ARBA00022741"/>
    </source>
</evidence>
<keyword evidence="3 8" id="KW-0479">Metal-binding</keyword>
<dbReference type="RefSeq" id="WP_213498259.1">
    <property type="nucleotide sequence ID" value="NZ_CP074694.1"/>
</dbReference>
<comment type="similarity">
    <text evidence="8">Belongs to the MobA family.</text>
</comment>
<keyword evidence="1 8" id="KW-0963">Cytoplasm</keyword>
<keyword evidence="11" id="KW-1185">Reference proteome</keyword>
<evidence type="ECO:0000256" key="3">
    <source>
        <dbReference type="ARBA" id="ARBA00022723"/>
    </source>
</evidence>
<accession>A0A8E6B8S1</accession>
<protein>
    <recommendedName>
        <fullName evidence="8">Probable molybdenum cofactor guanylyltransferase</fullName>
        <shortName evidence="8">MoCo guanylyltransferase</shortName>
        <ecNumber evidence="8">2.7.7.77</ecNumber>
    </recommendedName>
    <alternativeName>
        <fullName evidence="8">GTP:molybdopterin guanylyltransferase</fullName>
    </alternativeName>
    <alternativeName>
        <fullName evidence="8">Mo-MPT guanylyltransferase</fullName>
    </alternativeName>
    <alternativeName>
        <fullName evidence="8">Molybdopterin guanylyltransferase</fullName>
    </alternativeName>
    <alternativeName>
        <fullName evidence="8">Molybdopterin-guanine dinucleotide synthase</fullName>
        <shortName evidence="8">MGD synthase</shortName>
    </alternativeName>
</protein>
<keyword evidence="7 8" id="KW-0501">Molybdenum cofactor biosynthesis</keyword>
<dbReference type="GO" id="GO:0005525">
    <property type="term" value="F:GTP binding"/>
    <property type="evidence" value="ECO:0007669"/>
    <property type="project" value="UniProtKB-UniRule"/>
</dbReference>
<evidence type="ECO:0000256" key="1">
    <source>
        <dbReference type="ARBA" id="ARBA00022490"/>
    </source>
</evidence>
<evidence type="ECO:0000256" key="5">
    <source>
        <dbReference type="ARBA" id="ARBA00022842"/>
    </source>
</evidence>
<dbReference type="PANTHER" id="PTHR19136">
    <property type="entry name" value="MOLYBDENUM COFACTOR GUANYLYLTRANSFERASE"/>
    <property type="match status" value="1"/>
</dbReference>
<organism evidence="10 11">
    <name type="scientific">Telmatocola sphagniphila</name>
    <dbReference type="NCBI Taxonomy" id="1123043"/>
    <lineage>
        <taxon>Bacteria</taxon>
        <taxon>Pseudomonadati</taxon>
        <taxon>Planctomycetota</taxon>
        <taxon>Planctomycetia</taxon>
        <taxon>Gemmatales</taxon>
        <taxon>Gemmataceae</taxon>
    </lineage>
</organism>
<dbReference type="KEGG" id="tsph:KIH39_05500"/>
<evidence type="ECO:0000259" key="9">
    <source>
        <dbReference type="Pfam" id="PF12804"/>
    </source>
</evidence>
<evidence type="ECO:0000256" key="2">
    <source>
        <dbReference type="ARBA" id="ARBA00022679"/>
    </source>
</evidence>
<evidence type="ECO:0000313" key="10">
    <source>
        <dbReference type="EMBL" id="QVL33369.1"/>
    </source>
</evidence>
<dbReference type="EC" id="2.7.7.77" evidence="8"/>
<keyword evidence="10" id="KW-0548">Nucleotidyltransferase</keyword>
<dbReference type="AlphaFoldDB" id="A0A8E6B8S1"/>
<comment type="caution">
    <text evidence="8">Lacks conserved residue(s) required for the propagation of feature annotation.</text>
</comment>
<evidence type="ECO:0000313" key="11">
    <source>
        <dbReference type="Proteomes" id="UP000676194"/>
    </source>
</evidence>
<comment type="catalytic activity">
    <reaction evidence="8">
        <text>Mo-molybdopterin + GTP + H(+) = Mo-molybdopterin guanine dinucleotide + diphosphate</text>
        <dbReference type="Rhea" id="RHEA:34243"/>
        <dbReference type="ChEBI" id="CHEBI:15378"/>
        <dbReference type="ChEBI" id="CHEBI:33019"/>
        <dbReference type="ChEBI" id="CHEBI:37565"/>
        <dbReference type="ChEBI" id="CHEBI:71302"/>
        <dbReference type="ChEBI" id="CHEBI:71310"/>
        <dbReference type="EC" id="2.7.7.77"/>
    </reaction>
</comment>
<dbReference type="GO" id="GO:0006777">
    <property type="term" value="P:Mo-molybdopterin cofactor biosynthetic process"/>
    <property type="evidence" value="ECO:0007669"/>
    <property type="project" value="UniProtKB-KW"/>
</dbReference>
<dbReference type="HAMAP" id="MF_00316">
    <property type="entry name" value="MobA"/>
    <property type="match status" value="1"/>
</dbReference>
<dbReference type="GO" id="GO:0005737">
    <property type="term" value="C:cytoplasm"/>
    <property type="evidence" value="ECO:0007669"/>
    <property type="project" value="UniProtKB-SubCell"/>
</dbReference>
<keyword evidence="6 8" id="KW-0342">GTP-binding</keyword>
<dbReference type="SUPFAM" id="SSF53448">
    <property type="entry name" value="Nucleotide-diphospho-sugar transferases"/>
    <property type="match status" value="1"/>
</dbReference>
<proteinExistence type="inferred from homology"/>